<dbReference type="GeneID" id="5004605"/>
<dbReference type="KEGG" id="olu:OSTLU_26762"/>
<dbReference type="EMBL" id="CP000592">
    <property type="protein sequence ID" value="ABO98899.1"/>
    <property type="molecule type" value="Genomic_DNA"/>
</dbReference>
<feature type="region of interest" description="Disordered" evidence="1">
    <location>
        <begin position="21"/>
        <end position="44"/>
    </location>
</feature>
<reference evidence="2 3" key="1">
    <citation type="journal article" date="2007" name="Proc. Natl. Acad. Sci. U.S.A.">
        <title>The tiny eukaryote Ostreococcus provides genomic insights into the paradox of plankton speciation.</title>
        <authorList>
            <person name="Palenik B."/>
            <person name="Grimwood J."/>
            <person name="Aerts A."/>
            <person name="Rouze P."/>
            <person name="Salamov A."/>
            <person name="Putnam N."/>
            <person name="Dupont C."/>
            <person name="Jorgensen R."/>
            <person name="Derelle E."/>
            <person name="Rombauts S."/>
            <person name="Zhou K."/>
            <person name="Otillar R."/>
            <person name="Merchant S.S."/>
            <person name="Podell S."/>
            <person name="Gaasterland T."/>
            <person name="Napoli C."/>
            <person name="Gendler K."/>
            <person name="Manuell A."/>
            <person name="Tai V."/>
            <person name="Vallon O."/>
            <person name="Piganeau G."/>
            <person name="Jancek S."/>
            <person name="Heijde M."/>
            <person name="Jabbari K."/>
            <person name="Bowler C."/>
            <person name="Lohr M."/>
            <person name="Robbens S."/>
            <person name="Werner G."/>
            <person name="Dubchak I."/>
            <person name="Pazour G.J."/>
            <person name="Ren Q."/>
            <person name="Paulsen I."/>
            <person name="Delwiche C."/>
            <person name="Schmutz J."/>
            <person name="Rokhsar D."/>
            <person name="Van de Peer Y."/>
            <person name="Moreau H."/>
            <person name="Grigoriev I.V."/>
        </authorList>
    </citation>
    <scope>NUCLEOTIDE SEQUENCE [LARGE SCALE GENOMIC DNA]</scope>
    <source>
        <strain evidence="2 3">CCE9901</strain>
    </source>
</reference>
<dbReference type="AlphaFoldDB" id="A4S5G9"/>
<accession>A4S5G9</accession>
<evidence type="ECO:0008006" key="4">
    <source>
        <dbReference type="Google" id="ProtNLM"/>
    </source>
</evidence>
<gene>
    <name evidence="2" type="ORF">OSTLU_26762</name>
</gene>
<keyword evidence="3" id="KW-1185">Reference proteome</keyword>
<proteinExistence type="predicted"/>
<name>A4S5G9_OSTLU</name>
<protein>
    <recommendedName>
        <fullName evidence="4">CP12 domain-containing protein</fullName>
    </recommendedName>
</protein>
<dbReference type="Gramene" id="ABO98899">
    <property type="protein sequence ID" value="ABO98899"/>
    <property type="gene ID" value="OSTLU_26762"/>
</dbReference>
<feature type="compositionally biased region" description="Low complexity" evidence="1">
    <location>
        <begin position="21"/>
        <end position="39"/>
    </location>
</feature>
<sequence length="59" mass="6266">MAQAKTDADWAAIEKDVPGARAMHAAAQRTTQAQSTTKTDPMDQLCADDPGAIECKAFD</sequence>
<dbReference type="Proteomes" id="UP000001568">
    <property type="component" value="Chromosome 12"/>
</dbReference>
<evidence type="ECO:0000313" key="3">
    <source>
        <dbReference type="Proteomes" id="UP000001568"/>
    </source>
</evidence>
<organism evidence="2 3">
    <name type="scientific">Ostreococcus lucimarinus (strain CCE9901)</name>
    <dbReference type="NCBI Taxonomy" id="436017"/>
    <lineage>
        <taxon>Eukaryota</taxon>
        <taxon>Viridiplantae</taxon>
        <taxon>Chlorophyta</taxon>
        <taxon>Mamiellophyceae</taxon>
        <taxon>Mamiellales</taxon>
        <taxon>Bathycoccaceae</taxon>
        <taxon>Ostreococcus</taxon>
    </lineage>
</organism>
<dbReference type="HOGENOM" id="CLU_2965106_0_0_1"/>
<evidence type="ECO:0000256" key="1">
    <source>
        <dbReference type="SAM" id="MobiDB-lite"/>
    </source>
</evidence>
<dbReference type="RefSeq" id="XP_001420606.1">
    <property type="nucleotide sequence ID" value="XM_001420569.1"/>
</dbReference>
<evidence type="ECO:0000313" key="2">
    <source>
        <dbReference type="EMBL" id="ABO98899.1"/>
    </source>
</evidence>